<reference evidence="5" key="1">
    <citation type="submission" date="2022-11" db="UniProtKB">
        <authorList>
            <consortium name="WormBaseParasite"/>
        </authorList>
    </citation>
    <scope>IDENTIFICATION</scope>
</reference>
<evidence type="ECO:0000256" key="1">
    <source>
        <dbReference type="ARBA" id="ARBA00023157"/>
    </source>
</evidence>
<dbReference type="Pfam" id="PF00089">
    <property type="entry name" value="Trypsin"/>
    <property type="match status" value="1"/>
</dbReference>
<proteinExistence type="inferred from homology"/>
<dbReference type="SMART" id="SM00020">
    <property type="entry name" value="Tryp_SPc"/>
    <property type="match status" value="1"/>
</dbReference>
<evidence type="ECO:0000256" key="2">
    <source>
        <dbReference type="ARBA" id="ARBA00024195"/>
    </source>
</evidence>
<keyword evidence="4" id="KW-1185">Reference proteome</keyword>
<dbReference type="SUPFAM" id="SSF50494">
    <property type="entry name" value="Trypsin-like serine proteases"/>
    <property type="match status" value="1"/>
</dbReference>
<dbReference type="AlphaFoldDB" id="A0A915LMT7"/>
<dbReference type="Proteomes" id="UP000887561">
    <property type="component" value="Unplaced"/>
</dbReference>
<evidence type="ECO:0000313" key="4">
    <source>
        <dbReference type="Proteomes" id="UP000887561"/>
    </source>
</evidence>
<dbReference type="InterPro" id="IPR051487">
    <property type="entry name" value="Ser/Thr_Proteases_Immune/Dev"/>
</dbReference>
<evidence type="ECO:0000259" key="3">
    <source>
        <dbReference type="PROSITE" id="PS50240"/>
    </source>
</evidence>
<dbReference type="GO" id="GO:0004252">
    <property type="term" value="F:serine-type endopeptidase activity"/>
    <property type="evidence" value="ECO:0007669"/>
    <property type="project" value="InterPro"/>
</dbReference>
<dbReference type="InterPro" id="IPR009003">
    <property type="entry name" value="Peptidase_S1_PA"/>
</dbReference>
<dbReference type="PANTHER" id="PTHR24256">
    <property type="entry name" value="TRYPTASE-RELATED"/>
    <property type="match status" value="1"/>
</dbReference>
<keyword evidence="1" id="KW-1015">Disulfide bond</keyword>
<evidence type="ECO:0000313" key="5">
    <source>
        <dbReference type="WBParaSite" id="scaffold13072_cov147.g16678"/>
    </source>
</evidence>
<protein>
    <submittedName>
        <fullName evidence="5">Peptidase S1 domain-containing protein</fullName>
    </submittedName>
</protein>
<feature type="domain" description="Peptidase S1" evidence="3">
    <location>
        <begin position="1"/>
        <end position="239"/>
    </location>
</feature>
<dbReference type="WBParaSite" id="scaffold13072_cov147.g16678">
    <property type="protein sequence ID" value="scaffold13072_cov147.g16678"/>
    <property type="gene ID" value="scaffold13072_cov147.g16678"/>
</dbReference>
<accession>A0A915LMT7</accession>
<sequence>MMGGFEVEEGDMPWAVSIHAIYGGIEEEIGEYYAAYIGSICTKASNTKGECKSNRQQRRFKIKKAKYSSYFDSQCVGNDFALLELEEDVPASIANHICLLDLHPTTRLIDWHSDSRPVLAYGWGSDPSTCERGDVKCYKDQQAQLNLLVLPGIWRNHECREGLNKATVNDQDISNIKDILCTMEKSDGAVCAGDSGGGLIGQFEDASFGGGKRWFLLGGHTSVAYHSKEIIKWIYGDLDILPPLEKHSKEKLEFGQFENLEVDKCS</sequence>
<dbReference type="InterPro" id="IPR043504">
    <property type="entry name" value="Peptidase_S1_PA_chymotrypsin"/>
</dbReference>
<dbReference type="InterPro" id="IPR001254">
    <property type="entry name" value="Trypsin_dom"/>
</dbReference>
<organism evidence="4 5">
    <name type="scientific">Meloidogyne javanica</name>
    <name type="common">Root-knot nematode worm</name>
    <dbReference type="NCBI Taxonomy" id="6303"/>
    <lineage>
        <taxon>Eukaryota</taxon>
        <taxon>Metazoa</taxon>
        <taxon>Ecdysozoa</taxon>
        <taxon>Nematoda</taxon>
        <taxon>Chromadorea</taxon>
        <taxon>Rhabditida</taxon>
        <taxon>Tylenchina</taxon>
        <taxon>Tylenchomorpha</taxon>
        <taxon>Tylenchoidea</taxon>
        <taxon>Meloidogynidae</taxon>
        <taxon>Meloidogyninae</taxon>
        <taxon>Meloidogyne</taxon>
        <taxon>Meloidogyne incognita group</taxon>
    </lineage>
</organism>
<name>A0A915LMT7_MELJA</name>
<dbReference type="GO" id="GO:0006508">
    <property type="term" value="P:proteolysis"/>
    <property type="evidence" value="ECO:0007669"/>
    <property type="project" value="InterPro"/>
</dbReference>
<dbReference type="Gene3D" id="2.40.10.10">
    <property type="entry name" value="Trypsin-like serine proteases"/>
    <property type="match status" value="1"/>
</dbReference>
<comment type="similarity">
    <text evidence="2">Belongs to the peptidase S1 family. CLIP subfamily.</text>
</comment>
<dbReference type="PROSITE" id="PS50240">
    <property type="entry name" value="TRYPSIN_DOM"/>
    <property type="match status" value="1"/>
</dbReference>